<dbReference type="PANTHER" id="PTHR36439">
    <property type="entry name" value="BLL4334 PROTEIN"/>
    <property type="match status" value="1"/>
</dbReference>
<evidence type="ECO:0000313" key="2">
    <source>
        <dbReference type="Proteomes" id="UP000523362"/>
    </source>
</evidence>
<dbReference type="SUPFAM" id="SSF160379">
    <property type="entry name" value="SP0830-like"/>
    <property type="match status" value="1"/>
</dbReference>
<dbReference type="Pfam" id="PF08002">
    <property type="entry name" value="DUF1697"/>
    <property type="match status" value="1"/>
</dbReference>
<gene>
    <name evidence="1" type="ORF">HB897_08465</name>
</gene>
<organism evidence="1 2">
    <name type="scientific">Listeria seeligeri</name>
    <dbReference type="NCBI Taxonomy" id="1640"/>
    <lineage>
        <taxon>Bacteria</taxon>
        <taxon>Bacillati</taxon>
        <taxon>Bacillota</taxon>
        <taxon>Bacilli</taxon>
        <taxon>Bacillales</taxon>
        <taxon>Listeriaceae</taxon>
        <taxon>Listeria</taxon>
    </lineage>
</organism>
<evidence type="ECO:0000313" key="1">
    <source>
        <dbReference type="EMBL" id="MBC1486255.1"/>
    </source>
</evidence>
<proteinExistence type="predicted"/>
<dbReference type="PANTHER" id="PTHR36439:SF1">
    <property type="entry name" value="DUF1697 DOMAIN-CONTAINING PROTEIN"/>
    <property type="match status" value="1"/>
</dbReference>
<name>A0A7X0X278_LISSE</name>
<dbReference type="Gene3D" id="3.30.70.1280">
    <property type="entry name" value="SP0830-like domains"/>
    <property type="match status" value="1"/>
</dbReference>
<accession>A0A7X0X278</accession>
<sequence length="179" mass="20580">MKNYVALLRAVNVAGKNKINMNELKTAVQNAGFTNVKTYIQSGNLILSSELQSEEQVANKLTEAIQNAFELTIDVFVYEEVNYNEIIQNNPFPPESIGEEERWLAVFYKENIHIPRQKNHQAEVVAIGRVLYVHVFSNQIHTLKLPIFLGEYKKTLSTNRNWRTTLKLQTFLQAIDSPE</sequence>
<reference evidence="1 2" key="1">
    <citation type="submission" date="2020-03" db="EMBL/GenBank/DDBJ databases">
        <title>Soil Listeria distribution.</title>
        <authorList>
            <person name="Liao J."/>
            <person name="Wiedmann M."/>
        </authorList>
    </citation>
    <scope>NUCLEOTIDE SEQUENCE [LARGE SCALE GENOMIC DNA]</scope>
    <source>
        <strain evidence="1 2">FSL L7-1560</strain>
    </source>
</reference>
<protein>
    <submittedName>
        <fullName evidence="1">DUF1697 domain-containing protein</fullName>
    </submittedName>
</protein>
<dbReference type="PIRSF" id="PIRSF008502">
    <property type="entry name" value="UCP008502"/>
    <property type="match status" value="1"/>
</dbReference>
<dbReference type="AlphaFoldDB" id="A0A7X0X278"/>
<dbReference type="Proteomes" id="UP000523362">
    <property type="component" value="Unassembled WGS sequence"/>
</dbReference>
<dbReference type="EMBL" id="JAARRG010000005">
    <property type="protein sequence ID" value="MBC1486255.1"/>
    <property type="molecule type" value="Genomic_DNA"/>
</dbReference>
<dbReference type="RefSeq" id="WP_185383727.1">
    <property type="nucleotide sequence ID" value="NZ_JAARRG010000005.1"/>
</dbReference>
<dbReference type="InterPro" id="IPR012545">
    <property type="entry name" value="DUF1697"/>
</dbReference>
<comment type="caution">
    <text evidence="1">The sequence shown here is derived from an EMBL/GenBank/DDBJ whole genome shotgun (WGS) entry which is preliminary data.</text>
</comment>